<evidence type="ECO:0000313" key="2">
    <source>
        <dbReference type="Proteomes" id="UP000238137"/>
    </source>
</evidence>
<protein>
    <submittedName>
        <fullName evidence="1">Uncharacterized protein</fullName>
    </submittedName>
</protein>
<dbReference type="RefSeq" id="WP_106691950.1">
    <property type="nucleotide sequence ID" value="NZ_PXNQ02000008.1"/>
</dbReference>
<dbReference type="EMBL" id="PXNQ02000008">
    <property type="protein sequence ID" value="RNF33984.1"/>
    <property type="molecule type" value="Genomic_DNA"/>
</dbReference>
<accession>A0A3R7PP47</accession>
<comment type="caution">
    <text evidence="1">The sequence shown here is derived from an EMBL/GenBank/DDBJ whole genome shotgun (WGS) entry which is preliminary data.</text>
</comment>
<proteinExistence type="predicted"/>
<evidence type="ECO:0000313" key="1">
    <source>
        <dbReference type="EMBL" id="RNF33984.1"/>
    </source>
</evidence>
<organism evidence="1 2">
    <name type="scientific">Paracoccus methylarcula</name>
    <dbReference type="NCBI Taxonomy" id="72022"/>
    <lineage>
        <taxon>Bacteria</taxon>
        <taxon>Pseudomonadati</taxon>
        <taxon>Pseudomonadota</taxon>
        <taxon>Alphaproteobacteria</taxon>
        <taxon>Rhodobacterales</taxon>
        <taxon>Paracoccaceae</taxon>
        <taxon>Paracoccus</taxon>
    </lineage>
</organism>
<dbReference type="AlphaFoldDB" id="A0A3R7PP47"/>
<sequence length="170" mass="19134">MAMTPAESQRAYRERIKARKEAANLAAYQVFNTPFYEALPEDHSYSSDFANAFELMGIPTPEFSDDRGPEEFTLDVGAKDDGFFDKMPGSLGRAELMVDCLLAAAKDLASHVSDHKKSEIKARLAEIETSDLSDPEIRKAALKDVTRLNKMLDQLDKQVRWTFPQWKVTG</sequence>
<gene>
    <name evidence="1" type="ORF">A7A09_013855</name>
</gene>
<keyword evidence="2" id="KW-1185">Reference proteome</keyword>
<dbReference type="Proteomes" id="UP000238137">
    <property type="component" value="Unassembled WGS sequence"/>
</dbReference>
<name>A0A3R7PP47_9RHOB</name>
<dbReference type="OrthoDB" id="8421236at2"/>
<reference evidence="1" key="1">
    <citation type="submission" date="2018-05" db="EMBL/GenBank/DDBJ databases">
        <title>Reclassification of Methylarcula marina and Methylarcula terricola as Paracoccus methylarcula sp.nov., comb.nov. and Paracoccus terricola comb.nov.</title>
        <authorList>
            <person name="Shmareva M.N."/>
            <person name="Doronina N.V."/>
            <person name="Vasilenko O.V."/>
            <person name="Tarlachkov S.V."/>
            <person name="Trotsenko Y.A."/>
        </authorList>
    </citation>
    <scope>NUCLEOTIDE SEQUENCE [LARGE SCALE GENOMIC DNA]</scope>
    <source>
        <strain evidence="1">VKM B-2159</strain>
    </source>
</reference>